<gene>
    <name evidence="3" type="ORF">GCM10011354_04550</name>
</gene>
<protein>
    <submittedName>
        <fullName evidence="3">Recombinase RecB</fullName>
    </submittedName>
</protein>
<accession>A0A8J3A798</accession>
<name>A0A8J3A798_9ACTN</name>
<organism evidence="3 4">
    <name type="scientific">Egicoccus halophilus</name>
    <dbReference type="NCBI Taxonomy" id="1670830"/>
    <lineage>
        <taxon>Bacteria</taxon>
        <taxon>Bacillati</taxon>
        <taxon>Actinomycetota</taxon>
        <taxon>Nitriliruptoria</taxon>
        <taxon>Egicoccales</taxon>
        <taxon>Egicoccaceae</taxon>
        <taxon>Egicoccus</taxon>
    </lineage>
</organism>
<evidence type="ECO:0000256" key="1">
    <source>
        <dbReference type="SAM" id="MobiDB-lite"/>
    </source>
</evidence>
<evidence type="ECO:0000313" key="4">
    <source>
        <dbReference type="Proteomes" id="UP000650511"/>
    </source>
</evidence>
<dbReference type="Pfam" id="PF13482">
    <property type="entry name" value="RNase_H_2"/>
    <property type="match status" value="1"/>
</dbReference>
<reference evidence="3" key="2">
    <citation type="submission" date="2020-09" db="EMBL/GenBank/DDBJ databases">
        <authorList>
            <person name="Sun Q."/>
            <person name="Zhou Y."/>
        </authorList>
    </citation>
    <scope>NUCLEOTIDE SEQUENCE</scope>
    <source>
        <strain evidence="3">CGMCC 1.14988</strain>
    </source>
</reference>
<evidence type="ECO:0000313" key="3">
    <source>
        <dbReference type="EMBL" id="GGI03542.1"/>
    </source>
</evidence>
<feature type="region of interest" description="Disordered" evidence="1">
    <location>
        <begin position="533"/>
        <end position="561"/>
    </location>
</feature>
<feature type="compositionally biased region" description="Low complexity" evidence="1">
    <location>
        <begin position="535"/>
        <end position="561"/>
    </location>
</feature>
<dbReference type="NCBIfam" id="TIGR03491">
    <property type="entry name" value="TM0106 family RecB-like putative nuclease"/>
    <property type="match status" value="1"/>
</dbReference>
<evidence type="ECO:0000259" key="2">
    <source>
        <dbReference type="Pfam" id="PF13482"/>
    </source>
</evidence>
<dbReference type="InterPro" id="IPR038720">
    <property type="entry name" value="YprB_RNase_H-like_dom"/>
</dbReference>
<feature type="domain" description="YprB ribonuclease H-like" evidence="2">
    <location>
        <begin position="471"/>
        <end position="520"/>
    </location>
</feature>
<sequence length="561" mass="61011">MDGDVREGFAPLGGYAARSCPVVTQWDIVRPAEPASASAFFAGLGEAGVSFEATVFEQLARLHPSVAWIAEDVRRSERAGLTSEAMDAGVELILGGRLPVDHLGGRVAHPDVLVRNGSEPVDGRWRYLAVDVKHHATLVDSDKGAEVVVHDLADLGSPDGAETEPVGRRDSTTKKDLLQLAHYQRTLGACGHAAPGPVWAGVLGREGAIAWYRLDVPAWQHRASDGTDLPDATTLEVYDHEFAHRRTVAEAATSYLHDPKVPLPVQPVRIGDCEQCRWRLHCGQLLTDRQDVSLLPAVDLALWRQLHDVGLDTIPALAYWEDLDQVDDVDEGRLQRAADEARAYLGPQLAYLRRGIQRLDVPRADVEIDVDMENVEGGAYLWGVWVTDRTGLGIAVGGYQAFVDWNPDPAQAGIAAFERFWSWLQQLRHQCRAAGVSVAAYCWSASAENTWLRTGGQHLDLADEVETFIDSAEWIDLLAVFRDQLVTGHGNGLKTVATRLGFAWQDHDPGGAQSMQWWQDAVDQTLPPTSGNYSGSGCCSTTATTSPPPSTSATGSTPQTT</sequence>
<dbReference type="Proteomes" id="UP000650511">
    <property type="component" value="Unassembled WGS sequence"/>
</dbReference>
<dbReference type="InterPro" id="IPR019993">
    <property type="entry name" value="RecB_nuclease_TM0106_put"/>
</dbReference>
<keyword evidence="4" id="KW-1185">Reference proteome</keyword>
<comment type="caution">
    <text evidence="3">The sequence shown here is derived from an EMBL/GenBank/DDBJ whole genome shotgun (WGS) entry which is preliminary data.</text>
</comment>
<reference evidence="3" key="1">
    <citation type="journal article" date="2014" name="Int. J. Syst. Evol. Microbiol.">
        <title>Complete genome sequence of Corynebacterium casei LMG S-19264T (=DSM 44701T), isolated from a smear-ripened cheese.</title>
        <authorList>
            <consortium name="US DOE Joint Genome Institute (JGI-PGF)"/>
            <person name="Walter F."/>
            <person name="Albersmeier A."/>
            <person name="Kalinowski J."/>
            <person name="Ruckert C."/>
        </authorList>
    </citation>
    <scope>NUCLEOTIDE SEQUENCE</scope>
    <source>
        <strain evidence="3">CGMCC 1.14988</strain>
    </source>
</reference>
<proteinExistence type="predicted"/>
<dbReference type="EMBL" id="BMHA01000002">
    <property type="protein sequence ID" value="GGI03542.1"/>
    <property type="molecule type" value="Genomic_DNA"/>
</dbReference>
<dbReference type="AlphaFoldDB" id="A0A8J3A798"/>